<keyword evidence="4" id="KW-0732">Signal</keyword>
<dbReference type="PROSITE" id="PS50005">
    <property type="entry name" value="TPR"/>
    <property type="match status" value="1"/>
</dbReference>
<keyword evidence="3" id="KW-1133">Transmembrane helix</keyword>
<sequence>MRSKLILLSVLFFSLWSKPVLACGNFYGHTLDGEIRYTHDIYLSATMLSFDTDRLWVHKRELEEKIKEAPQNFKYKSDLSLVLMKLGMTDSALSILRPLIKLYPTEYNVVANLGTAFELKGKLDSALILIRKGYELNPDSHRGSEWIHIKILEAKIKAKNRNPIWMQKNPIITMEELEQRLGEGVRKAEQVNLDFNYQIRTRVPFTPAPNEVLNNLLETLGDFNKKHGTYEQAILAYAYSMRFSKNPTYNSKIRGKIKDLNLLMKENIRDHGLNPEFHSMLIRSEVDPMLLVHGLDDYAEHLDSIYRRNQSFDSLKLAKLQLDSVSKALEEKEKAMEEKTQKQTKQSYLYLLAGLAIGLSLGIIIKLLSKKRSA</sequence>
<dbReference type="RefSeq" id="WP_210758270.1">
    <property type="nucleotide sequence ID" value="NZ_CP060139.1"/>
</dbReference>
<protein>
    <submittedName>
        <fullName evidence="5">Uncharacterized protein</fullName>
    </submittedName>
</protein>
<evidence type="ECO:0000256" key="4">
    <source>
        <dbReference type="SAM" id="SignalP"/>
    </source>
</evidence>
<dbReference type="InterPro" id="IPR011990">
    <property type="entry name" value="TPR-like_helical_dom_sf"/>
</dbReference>
<feature type="chain" id="PRO_5028927461" evidence="4">
    <location>
        <begin position="23"/>
        <end position="374"/>
    </location>
</feature>
<keyword evidence="2" id="KW-0175">Coiled coil</keyword>
<dbReference type="Proteomes" id="UP000516305">
    <property type="component" value="Chromosome"/>
</dbReference>
<evidence type="ECO:0000313" key="5">
    <source>
        <dbReference type="EMBL" id="QNR23735.1"/>
    </source>
</evidence>
<keyword evidence="6" id="KW-1185">Reference proteome</keyword>
<evidence type="ECO:0000256" key="3">
    <source>
        <dbReference type="SAM" id="Phobius"/>
    </source>
</evidence>
<dbReference type="AlphaFoldDB" id="A0A7H0VDD7"/>
<proteinExistence type="predicted"/>
<organism evidence="5 6">
    <name type="scientific">Croceimicrobium hydrocarbonivorans</name>
    <dbReference type="NCBI Taxonomy" id="2761580"/>
    <lineage>
        <taxon>Bacteria</taxon>
        <taxon>Pseudomonadati</taxon>
        <taxon>Bacteroidota</taxon>
        <taxon>Flavobacteriia</taxon>
        <taxon>Flavobacteriales</taxon>
        <taxon>Owenweeksiaceae</taxon>
        <taxon>Croceimicrobium</taxon>
    </lineage>
</organism>
<name>A0A7H0VDD7_9FLAO</name>
<feature type="repeat" description="TPR" evidence="1">
    <location>
        <begin position="107"/>
        <end position="140"/>
    </location>
</feature>
<keyword evidence="3" id="KW-0812">Transmembrane</keyword>
<evidence type="ECO:0000313" key="6">
    <source>
        <dbReference type="Proteomes" id="UP000516305"/>
    </source>
</evidence>
<feature type="signal peptide" evidence="4">
    <location>
        <begin position="1"/>
        <end position="22"/>
    </location>
</feature>
<dbReference type="EMBL" id="CP060139">
    <property type="protein sequence ID" value="QNR23735.1"/>
    <property type="molecule type" value="Genomic_DNA"/>
</dbReference>
<keyword evidence="3" id="KW-0472">Membrane</keyword>
<dbReference type="InterPro" id="IPR019734">
    <property type="entry name" value="TPR_rpt"/>
</dbReference>
<feature type="transmembrane region" description="Helical" evidence="3">
    <location>
        <begin position="348"/>
        <end position="368"/>
    </location>
</feature>
<dbReference type="KEGG" id="chyd:H4K34_15345"/>
<reference evidence="5 6" key="1">
    <citation type="submission" date="2020-08" db="EMBL/GenBank/DDBJ databases">
        <title>Croceimicrobium hydrocarbonivorans gen. nov., sp. nov., a novel marine bacterium isolated from a bacterial consortium that degrades polyethylene terephthalate.</title>
        <authorList>
            <person name="Liu R."/>
        </authorList>
    </citation>
    <scope>NUCLEOTIDE SEQUENCE [LARGE SCALE GENOMIC DNA]</scope>
    <source>
        <strain evidence="5 6">A20-9</strain>
    </source>
</reference>
<evidence type="ECO:0000256" key="1">
    <source>
        <dbReference type="PROSITE-ProRule" id="PRU00339"/>
    </source>
</evidence>
<gene>
    <name evidence="5" type="ORF">H4K34_15345</name>
</gene>
<evidence type="ECO:0000256" key="2">
    <source>
        <dbReference type="SAM" id="Coils"/>
    </source>
</evidence>
<feature type="coiled-coil region" evidence="2">
    <location>
        <begin position="315"/>
        <end position="346"/>
    </location>
</feature>
<keyword evidence="1" id="KW-0802">TPR repeat</keyword>
<dbReference type="Gene3D" id="1.25.40.10">
    <property type="entry name" value="Tetratricopeptide repeat domain"/>
    <property type="match status" value="1"/>
</dbReference>
<dbReference type="SUPFAM" id="SSF48452">
    <property type="entry name" value="TPR-like"/>
    <property type="match status" value="1"/>
</dbReference>
<accession>A0A7H0VDD7</accession>